<dbReference type="Proteomes" id="UP000828390">
    <property type="component" value="Unassembled WGS sequence"/>
</dbReference>
<reference evidence="2" key="2">
    <citation type="submission" date="2020-11" db="EMBL/GenBank/DDBJ databases">
        <authorList>
            <person name="McCartney M.A."/>
            <person name="Auch B."/>
            <person name="Kono T."/>
            <person name="Mallez S."/>
            <person name="Becker A."/>
            <person name="Gohl D.M."/>
            <person name="Silverstein K.A.T."/>
            <person name="Koren S."/>
            <person name="Bechman K.B."/>
            <person name="Herman A."/>
            <person name="Abrahante J.E."/>
            <person name="Garbe J."/>
        </authorList>
    </citation>
    <scope>NUCLEOTIDE SEQUENCE</scope>
    <source>
        <strain evidence="2">Duluth1</strain>
        <tissue evidence="2">Whole animal</tissue>
    </source>
</reference>
<feature type="compositionally biased region" description="Polar residues" evidence="1">
    <location>
        <begin position="27"/>
        <end position="52"/>
    </location>
</feature>
<dbReference type="EMBL" id="JAIWYP010000006">
    <property type="protein sequence ID" value="KAH3810018.1"/>
    <property type="molecule type" value="Genomic_DNA"/>
</dbReference>
<evidence type="ECO:0000256" key="1">
    <source>
        <dbReference type="SAM" id="MobiDB-lite"/>
    </source>
</evidence>
<evidence type="ECO:0000313" key="3">
    <source>
        <dbReference type="Proteomes" id="UP000828390"/>
    </source>
</evidence>
<proteinExistence type="predicted"/>
<reference evidence="2" key="1">
    <citation type="journal article" date="2019" name="bioRxiv">
        <title>The Genome of the Zebra Mussel, Dreissena polymorpha: A Resource for Invasive Species Research.</title>
        <authorList>
            <person name="McCartney M.A."/>
            <person name="Auch B."/>
            <person name="Kono T."/>
            <person name="Mallez S."/>
            <person name="Zhang Y."/>
            <person name="Obille A."/>
            <person name="Becker A."/>
            <person name="Abrahante J.E."/>
            <person name="Garbe J."/>
            <person name="Badalamenti J.P."/>
            <person name="Herman A."/>
            <person name="Mangelson H."/>
            <person name="Liachko I."/>
            <person name="Sullivan S."/>
            <person name="Sone E.D."/>
            <person name="Koren S."/>
            <person name="Silverstein K.A.T."/>
            <person name="Beckman K.B."/>
            <person name="Gohl D.M."/>
        </authorList>
    </citation>
    <scope>NUCLEOTIDE SEQUENCE</scope>
    <source>
        <strain evidence="2">Duluth1</strain>
        <tissue evidence="2">Whole animal</tissue>
    </source>
</reference>
<evidence type="ECO:0000313" key="2">
    <source>
        <dbReference type="EMBL" id="KAH3810018.1"/>
    </source>
</evidence>
<name>A0A9D4JIJ0_DREPO</name>
<keyword evidence="3" id="KW-1185">Reference proteome</keyword>
<comment type="caution">
    <text evidence="2">The sequence shown here is derived from an EMBL/GenBank/DDBJ whole genome shotgun (WGS) entry which is preliminary data.</text>
</comment>
<protein>
    <submittedName>
        <fullName evidence="2">Uncharacterized protein</fullName>
    </submittedName>
</protein>
<organism evidence="2 3">
    <name type="scientific">Dreissena polymorpha</name>
    <name type="common">Zebra mussel</name>
    <name type="synonym">Mytilus polymorpha</name>
    <dbReference type="NCBI Taxonomy" id="45954"/>
    <lineage>
        <taxon>Eukaryota</taxon>
        <taxon>Metazoa</taxon>
        <taxon>Spiralia</taxon>
        <taxon>Lophotrochozoa</taxon>
        <taxon>Mollusca</taxon>
        <taxon>Bivalvia</taxon>
        <taxon>Autobranchia</taxon>
        <taxon>Heteroconchia</taxon>
        <taxon>Euheterodonta</taxon>
        <taxon>Imparidentia</taxon>
        <taxon>Neoheterodontei</taxon>
        <taxon>Myida</taxon>
        <taxon>Dreissenoidea</taxon>
        <taxon>Dreissenidae</taxon>
        <taxon>Dreissena</taxon>
    </lineage>
</organism>
<feature type="region of interest" description="Disordered" evidence="1">
    <location>
        <begin position="1"/>
        <end position="54"/>
    </location>
</feature>
<feature type="compositionally biased region" description="Polar residues" evidence="1">
    <location>
        <begin position="1"/>
        <end position="19"/>
    </location>
</feature>
<dbReference type="AlphaFoldDB" id="A0A9D4JIJ0"/>
<sequence length="80" mass="8545">MEAQISDISPQENTYSHYQDISDESNRSSGNASTVTINPAGNNQTNASTLRAGTTLGKEKKPLVFMALAEINITDGNMIA</sequence>
<accession>A0A9D4JIJ0</accession>
<gene>
    <name evidence="2" type="ORF">DPMN_138400</name>
</gene>